<gene>
    <name evidence="6" type="ORF">GCM10011360_35160</name>
</gene>
<keyword evidence="3" id="KW-0804">Transcription</keyword>
<evidence type="ECO:0000259" key="5">
    <source>
        <dbReference type="PROSITE" id="PS51078"/>
    </source>
</evidence>
<dbReference type="PANTHER" id="PTHR30136">
    <property type="entry name" value="HELIX-TURN-HELIX TRANSCRIPTIONAL REGULATOR, ICLR FAMILY"/>
    <property type="match status" value="1"/>
</dbReference>
<dbReference type="InterPro" id="IPR005471">
    <property type="entry name" value="Tscrpt_reg_IclR_N"/>
</dbReference>
<dbReference type="GO" id="GO:0045892">
    <property type="term" value="P:negative regulation of DNA-templated transcription"/>
    <property type="evidence" value="ECO:0007669"/>
    <property type="project" value="TreeGrafter"/>
</dbReference>
<evidence type="ECO:0000256" key="2">
    <source>
        <dbReference type="ARBA" id="ARBA00023125"/>
    </source>
</evidence>
<evidence type="ECO:0000259" key="4">
    <source>
        <dbReference type="PROSITE" id="PS51077"/>
    </source>
</evidence>
<feature type="domain" description="HTH iclR-type" evidence="4">
    <location>
        <begin position="10"/>
        <end position="72"/>
    </location>
</feature>
<dbReference type="Pfam" id="PF09339">
    <property type="entry name" value="HTH_IclR"/>
    <property type="match status" value="1"/>
</dbReference>
<dbReference type="SMART" id="SM00346">
    <property type="entry name" value="HTH_ICLR"/>
    <property type="match status" value="1"/>
</dbReference>
<comment type="caution">
    <text evidence="6">The sequence shown here is derived from an EMBL/GenBank/DDBJ whole genome shotgun (WGS) entry which is preliminary data.</text>
</comment>
<evidence type="ECO:0000256" key="1">
    <source>
        <dbReference type="ARBA" id="ARBA00023015"/>
    </source>
</evidence>
<dbReference type="RefSeq" id="WP_188479120.1">
    <property type="nucleotide sequence ID" value="NZ_BMFJ01000002.1"/>
</dbReference>
<keyword evidence="7" id="KW-1185">Reference proteome</keyword>
<dbReference type="Pfam" id="PF01614">
    <property type="entry name" value="IclR_C"/>
    <property type="match status" value="1"/>
</dbReference>
<keyword evidence="2" id="KW-0238">DNA-binding</keyword>
<proteinExistence type="predicted"/>
<protein>
    <submittedName>
        <fullName evidence="6">Transcriptional regulator</fullName>
    </submittedName>
</protein>
<dbReference type="InterPro" id="IPR050707">
    <property type="entry name" value="HTH_MetabolicPath_Reg"/>
</dbReference>
<dbReference type="SUPFAM" id="SSF55781">
    <property type="entry name" value="GAF domain-like"/>
    <property type="match status" value="1"/>
</dbReference>
<dbReference type="PROSITE" id="PS51078">
    <property type="entry name" value="ICLR_ED"/>
    <property type="match status" value="1"/>
</dbReference>
<dbReference type="Gene3D" id="3.30.450.40">
    <property type="match status" value="1"/>
</dbReference>
<dbReference type="InterPro" id="IPR014757">
    <property type="entry name" value="Tscrpt_reg_IclR_C"/>
</dbReference>
<name>A0A917EI06_9RHOB</name>
<reference evidence="7" key="1">
    <citation type="journal article" date="2019" name="Int. J. Syst. Evol. Microbiol.">
        <title>The Global Catalogue of Microorganisms (GCM) 10K type strain sequencing project: providing services to taxonomists for standard genome sequencing and annotation.</title>
        <authorList>
            <consortium name="The Broad Institute Genomics Platform"/>
            <consortium name="The Broad Institute Genome Sequencing Center for Infectious Disease"/>
            <person name="Wu L."/>
            <person name="Ma J."/>
        </authorList>
    </citation>
    <scope>NUCLEOTIDE SEQUENCE [LARGE SCALE GENOMIC DNA]</scope>
    <source>
        <strain evidence="7">CGMCC 1.12664</strain>
    </source>
</reference>
<dbReference type="Gene3D" id="1.10.10.10">
    <property type="entry name" value="Winged helix-like DNA-binding domain superfamily/Winged helix DNA-binding domain"/>
    <property type="match status" value="1"/>
</dbReference>
<evidence type="ECO:0000313" key="6">
    <source>
        <dbReference type="EMBL" id="GGE44866.1"/>
    </source>
</evidence>
<dbReference type="InterPro" id="IPR036388">
    <property type="entry name" value="WH-like_DNA-bd_sf"/>
</dbReference>
<dbReference type="SUPFAM" id="SSF46785">
    <property type="entry name" value="Winged helix' DNA-binding domain"/>
    <property type="match status" value="1"/>
</dbReference>
<dbReference type="GO" id="GO:0003677">
    <property type="term" value="F:DNA binding"/>
    <property type="evidence" value="ECO:0007669"/>
    <property type="project" value="UniProtKB-KW"/>
</dbReference>
<dbReference type="GO" id="GO:0003700">
    <property type="term" value="F:DNA-binding transcription factor activity"/>
    <property type="evidence" value="ECO:0007669"/>
    <property type="project" value="TreeGrafter"/>
</dbReference>
<dbReference type="PANTHER" id="PTHR30136:SF24">
    <property type="entry name" value="HTH-TYPE TRANSCRIPTIONAL REPRESSOR ALLR"/>
    <property type="match status" value="1"/>
</dbReference>
<dbReference type="InterPro" id="IPR036390">
    <property type="entry name" value="WH_DNA-bd_sf"/>
</dbReference>
<feature type="domain" description="IclR-ED" evidence="5">
    <location>
        <begin position="73"/>
        <end position="253"/>
    </location>
</feature>
<organism evidence="6 7">
    <name type="scientific">Primorskyibacter flagellatus</name>
    <dbReference type="NCBI Taxonomy" id="1387277"/>
    <lineage>
        <taxon>Bacteria</taxon>
        <taxon>Pseudomonadati</taxon>
        <taxon>Pseudomonadota</taxon>
        <taxon>Alphaproteobacteria</taxon>
        <taxon>Rhodobacterales</taxon>
        <taxon>Roseobacteraceae</taxon>
        <taxon>Primorskyibacter</taxon>
    </lineage>
</organism>
<keyword evidence="1" id="KW-0805">Transcription regulation</keyword>
<dbReference type="PROSITE" id="PS51077">
    <property type="entry name" value="HTH_ICLR"/>
    <property type="match status" value="1"/>
</dbReference>
<sequence length="257" mass="27851">MKAPDPQKYVGAVESAVKILRRLAQIDAPEGVAIIARETGLNVSTTYNILKTLAKEGLVTFDEQTKGYAIGMGVLELSAPMLGRNPGDMIRPVMDRIAREHAVLVALWTVTPNGRIVLSDRVVPVDVVRADMRPGSRLPDLVGAVGRCVAAVRGLDRETLRDAYAGLRWQCDPGFDAYWDDVQQARVDGYAFDFGHLFRGLSIAAVVIRDIEGAPRLGLSAISIAEQIEEAALREAAVALKEAGAFIELNVFGRRDG</sequence>
<dbReference type="InterPro" id="IPR029016">
    <property type="entry name" value="GAF-like_dom_sf"/>
</dbReference>
<evidence type="ECO:0000256" key="3">
    <source>
        <dbReference type="ARBA" id="ARBA00023163"/>
    </source>
</evidence>
<evidence type="ECO:0000313" key="7">
    <source>
        <dbReference type="Proteomes" id="UP000612855"/>
    </source>
</evidence>
<dbReference type="Proteomes" id="UP000612855">
    <property type="component" value="Unassembled WGS sequence"/>
</dbReference>
<accession>A0A917EI06</accession>
<dbReference type="EMBL" id="BMFJ01000002">
    <property type="protein sequence ID" value="GGE44866.1"/>
    <property type="molecule type" value="Genomic_DNA"/>
</dbReference>
<dbReference type="AlphaFoldDB" id="A0A917EI06"/>